<dbReference type="InterPro" id="IPR003758">
    <property type="entry name" value="LpxK"/>
</dbReference>
<dbReference type="Proteomes" id="UP000002875">
    <property type="component" value="Chromosome"/>
</dbReference>
<reference evidence="14 15" key="1">
    <citation type="submission" date="2011-07" db="EMBL/GenBank/DDBJ databases">
        <title>The complete genome of chromosome of Emticicia oligotrophica DSM 17448.</title>
        <authorList>
            <consortium name="US DOE Joint Genome Institute (JGI-PGF)"/>
            <person name="Lucas S."/>
            <person name="Han J."/>
            <person name="Lapidus A."/>
            <person name="Bruce D."/>
            <person name="Goodwin L."/>
            <person name="Pitluck S."/>
            <person name="Peters L."/>
            <person name="Kyrpides N."/>
            <person name="Mavromatis K."/>
            <person name="Ivanova N."/>
            <person name="Ovchinnikova G."/>
            <person name="Teshima H."/>
            <person name="Detter J.C."/>
            <person name="Tapia R."/>
            <person name="Han C."/>
            <person name="Land M."/>
            <person name="Hauser L."/>
            <person name="Markowitz V."/>
            <person name="Cheng J.-F."/>
            <person name="Hugenholtz P."/>
            <person name="Woyke T."/>
            <person name="Wu D."/>
            <person name="Tindall B."/>
            <person name="Pomrenke H."/>
            <person name="Brambilla E."/>
            <person name="Klenk H.-P."/>
            <person name="Eisen J.A."/>
        </authorList>
    </citation>
    <scope>NUCLEOTIDE SEQUENCE [LARGE SCALE GENOMIC DNA]</scope>
    <source>
        <strain evidence="14 15">DSM 17448</strain>
    </source>
</reference>
<dbReference type="EMBL" id="CP002961">
    <property type="protein sequence ID" value="AFK04102.1"/>
    <property type="molecule type" value="Genomic_DNA"/>
</dbReference>
<evidence type="ECO:0000256" key="11">
    <source>
        <dbReference type="ARBA" id="ARBA00023098"/>
    </source>
</evidence>
<keyword evidence="5 13" id="KW-0444">Lipid biosynthesis</keyword>
<evidence type="ECO:0000256" key="10">
    <source>
        <dbReference type="ARBA" id="ARBA00022840"/>
    </source>
</evidence>
<evidence type="ECO:0000313" key="15">
    <source>
        <dbReference type="Proteomes" id="UP000002875"/>
    </source>
</evidence>
<keyword evidence="9 13" id="KW-0418">Kinase</keyword>
<comment type="similarity">
    <text evidence="13">Belongs to the LpxK family.</text>
</comment>
<comment type="catalytic activity">
    <reaction evidence="13">
        <text>a lipid A disaccharide + ATP = a lipid IVA + ADP + H(+)</text>
        <dbReference type="Rhea" id="RHEA:67840"/>
        <dbReference type="ChEBI" id="CHEBI:15378"/>
        <dbReference type="ChEBI" id="CHEBI:30616"/>
        <dbReference type="ChEBI" id="CHEBI:176343"/>
        <dbReference type="ChEBI" id="CHEBI:176425"/>
        <dbReference type="ChEBI" id="CHEBI:456216"/>
        <dbReference type="EC" id="2.7.1.130"/>
    </reaction>
</comment>
<comment type="pathway">
    <text evidence="2 13">Glycolipid biosynthesis; lipid IV(A) biosynthesis; lipid IV(A) from (3R)-3-hydroxytetradecanoyl-[acyl-carrier-protein] and UDP-N-acetyl-alpha-D-glucosamine: step 6/6.</text>
</comment>
<evidence type="ECO:0000256" key="7">
    <source>
        <dbReference type="ARBA" id="ARBA00022679"/>
    </source>
</evidence>
<dbReference type="Pfam" id="PF02606">
    <property type="entry name" value="LpxK"/>
    <property type="match status" value="1"/>
</dbReference>
<evidence type="ECO:0000256" key="6">
    <source>
        <dbReference type="ARBA" id="ARBA00022556"/>
    </source>
</evidence>
<gene>
    <name evidence="13" type="primary">lpxK</name>
    <name evidence="14" type="ordered locus">Emtol_2969</name>
</gene>
<evidence type="ECO:0000256" key="3">
    <source>
        <dbReference type="ARBA" id="ARBA00012071"/>
    </source>
</evidence>
<evidence type="ECO:0000256" key="2">
    <source>
        <dbReference type="ARBA" id="ARBA00004870"/>
    </source>
</evidence>
<dbReference type="NCBIfam" id="TIGR00682">
    <property type="entry name" value="lpxK"/>
    <property type="match status" value="1"/>
</dbReference>
<keyword evidence="10 13" id="KW-0067">ATP-binding</keyword>
<proteinExistence type="inferred from homology"/>
<dbReference type="PANTHER" id="PTHR42724:SF1">
    <property type="entry name" value="TETRAACYLDISACCHARIDE 4'-KINASE, MITOCHONDRIAL-RELATED"/>
    <property type="match status" value="1"/>
</dbReference>
<evidence type="ECO:0000256" key="12">
    <source>
        <dbReference type="ARBA" id="ARBA00029757"/>
    </source>
</evidence>
<dbReference type="HAMAP" id="MF_00409">
    <property type="entry name" value="LpxK"/>
    <property type="match status" value="1"/>
</dbReference>
<keyword evidence="8 13" id="KW-0547">Nucleotide-binding</keyword>
<evidence type="ECO:0000256" key="8">
    <source>
        <dbReference type="ARBA" id="ARBA00022741"/>
    </source>
</evidence>
<evidence type="ECO:0000256" key="1">
    <source>
        <dbReference type="ARBA" id="ARBA00002274"/>
    </source>
</evidence>
<accession>A0ABM5N3T3</accession>
<evidence type="ECO:0000256" key="4">
    <source>
        <dbReference type="ARBA" id="ARBA00016436"/>
    </source>
</evidence>
<name>A0ABM5N3T3_EMTOG</name>
<dbReference type="EC" id="2.7.1.130" evidence="3 13"/>
<evidence type="ECO:0000256" key="5">
    <source>
        <dbReference type="ARBA" id="ARBA00022516"/>
    </source>
</evidence>
<organism evidence="14 15">
    <name type="scientific">Emticicia oligotrophica (strain DSM 17448 / CIP 109782 / MTCC 6937 / GPTSA100-15)</name>
    <dbReference type="NCBI Taxonomy" id="929562"/>
    <lineage>
        <taxon>Bacteria</taxon>
        <taxon>Pseudomonadati</taxon>
        <taxon>Bacteroidota</taxon>
        <taxon>Cytophagia</taxon>
        <taxon>Cytophagales</taxon>
        <taxon>Leadbetterellaceae</taxon>
        <taxon>Emticicia</taxon>
    </lineage>
</organism>
<protein>
    <recommendedName>
        <fullName evidence="4 13">Tetraacyldisaccharide 4'-kinase</fullName>
        <ecNumber evidence="3 13">2.7.1.130</ecNumber>
    </recommendedName>
    <alternativeName>
        <fullName evidence="12 13">Lipid A 4'-kinase</fullName>
    </alternativeName>
</protein>
<keyword evidence="7 13" id="KW-0808">Transferase</keyword>
<dbReference type="RefSeq" id="WP_015029796.1">
    <property type="nucleotide sequence ID" value="NC_018748.1"/>
</dbReference>
<evidence type="ECO:0000256" key="9">
    <source>
        <dbReference type="ARBA" id="ARBA00022777"/>
    </source>
</evidence>
<comment type="function">
    <text evidence="1 13">Transfers the gamma-phosphate of ATP to the 4'-position of a tetraacyldisaccharide 1-phosphate intermediate (termed DS-1-P) to form tetraacyldisaccharide 1,4'-bis-phosphate (lipid IVA).</text>
</comment>
<evidence type="ECO:0000313" key="14">
    <source>
        <dbReference type="EMBL" id="AFK04102.1"/>
    </source>
</evidence>
<sequence>MKLLVLLFKITLFPLYGLYYGIIFLRNYLYDSGISKSIRPKVYTINVGNLSLGGTGKTPHVEYLVRLLNKKYQMSTLSRGYGRQTKGFLVADNQANAQIIGDEPMQYYLKFAQEIKVVVCEDRVEGVNKIQTEFTDNKLVVLDDAFQHRKINPHLNLLLTEFDKPFFEDALVPFGRLRDIRQSARRADAVIVTKCPPQLSQNKRNDLEFGIKKYTDSQIPIFYSSIIYRSIVGYIPTSTFELNQQCVIVSAIAKPEKFVEYLKTQVPNIQKTIDFPDHYAFSRDDIEKLLKEFGTKIKFISTEKDMVKLKPLLSKTEQEKFFYVPIEVNIVGKSNFDDFILQAIQTY</sequence>
<feature type="binding site" evidence="13">
    <location>
        <begin position="51"/>
        <end position="58"/>
    </location>
    <ligand>
        <name>ATP</name>
        <dbReference type="ChEBI" id="CHEBI:30616"/>
    </ligand>
</feature>
<keyword evidence="11 13" id="KW-0443">Lipid metabolism</keyword>
<keyword evidence="6 13" id="KW-0441">Lipid A biosynthesis</keyword>
<dbReference type="PANTHER" id="PTHR42724">
    <property type="entry name" value="TETRAACYLDISACCHARIDE 4'-KINASE"/>
    <property type="match status" value="1"/>
</dbReference>
<evidence type="ECO:0000256" key="13">
    <source>
        <dbReference type="HAMAP-Rule" id="MF_00409"/>
    </source>
</evidence>
<keyword evidence="15" id="KW-1185">Reference proteome</keyword>